<feature type="region of interest" description="Disordered" evidence="1">
    <location>
        <begin position="1"/>
        <end position="20"/>
    </location>
</feature>
<evidence type="ECO:0000313" key="2">
    <source>
        <dbReference type="EMBL" id="SKB24956.1"/>
    </source>
</evidence>
<proteinExistence type="predicted"/>
<keyword evidence="3" id="KW-1185">Reference proteome</keyword>
<dbReference type="Proteomes" id="UP000190339">
    <property type="component" value="Unassembled WGS sequence"/>
</dbReference>
<gene>
    <name evidence="2" type="ORF">SAMN05660866_00117</name>
</gene>
<name>A0A1T4ZQG8_9FLAO</name>
<dbReference type="AlphaFoldDB" id="A0A1T4ZQG8"/>
<sequence>MGLHPYIDERKTKCTPGGESDNDLLQSQKTCVNCWPKSVERQAKKACQHVFCPVRGNIGP</sequence>
<evidence type="ECO:0000313" key="3">
    <source>
        <dbReference type="Proteomes" id="UP000190339"/>
    </source>
</evidence>
<accession>A0A1T4ZQG8</accession>
<dbReference type="EMBL" id="FUYL01000001">
    <property type="protein sequence ID" value="SKB24956.1"/>
    <property type="molecule type" value="Genomic_DNA"/>
</dbReference>
<reference evidence="3" key="1">
    <citation type="submission" date="2017-02" db="EMBL/GenBank/DDBJ databases">
        <authorList>
            <person name="Varghese N."/>
            <person name="Submissions S."/>
        </authorList>
    </citation>
    <scope>NUCLEOTIDE SEQUENCE [LARGE SCALE GENOMIC DNA]</scope>
    <source>
        <strain evidence="3">DSM 23546</strain>
    </source>
</reference>
<feature type="compositionally biased region" description="Basic and acidic residues" evidence="1">
    <location>
        <begin position="1"/>
        <end position="12"/>
    </location>
</feature>
<evidence type="ECO:0000256" key="1">
    <source>
        <dbReference type="SAM" id="MobiDB-lite"/>
    </source>
</evidence>
<protein>
    <submittedName>
        <fullName evidence="2">Uncharacterized protein</fullName>
    </submittedName>
</protein>
<organism evidence="2 3">
    <name type="scientific">Maribacter arcticus</name>
    <dbReference type="NCBI Taxonomy" id="561365"/>
    <lineage>
        <taxon>Bacteria</taxon>
        <taxon>Pseudomonadati</taxon>
        <taxon>Bacteroidota</taxon>
        <taxon>Flavobacteriia</taxon>
        <taxon>Flavobacteriales</taxon>
        <taxon>Flavobacteriaceae</taxon>
        <taxon>Maribacter</taxon>
    </lineage>
</organism>